<dbReference type="PANTHER" id="PTHR13683:SF679">
    <property type="entry name" value="ASPARTYL PROTEASE FAMILY PROTEIN 2"/>
    <property type="match status" value="1"/>
</dbReference>
<dbReference type="Proteomes" id="UP001632038">
    <property type="component" value="Unassembled WGS sequence"/>
</dbReference>
<dbReference type="EMBL" id="JAVIJP010000092">
    <property type="protein sequence ID" value="KAL3616516.1"/>
    <property type="molecule type" value="Genomic_DNA"/>
</dbReference>
<dbReference type="InterPro" id="IPR032799">
    <property type="entry name" value="TAXi_C"/>
</dbReference>
<dbReference type="InterPro" id="IPR033121">
    <property type="entry name" value="PEPTIDASE_A1"/>
</dbReference>
<feature type="active site" evidence="2">
    <location>
        <position position="329"/>
    </location>
</feature>
<dbReference type="Pfam" id="PF14543">
    <property type="entry name" value="TAXi_N"/>
    <property type="match status" value="1"/>
</dbReference>
<protein>
    <recommendedName>
        <fullName evidence="4">Peptidase A1 domain-containing protein</fullName>
    </recommendedName>
</protein>
<dbReference type="InterPro" id="IPR032861">
    <property type="entry name" value="TAXi_N"/>
</dbReference>
<gene>
    <name evidence="5" type="ORF">CASFOL_039906</name>
</gene>
<feature type="domain" description="Peptidase A1" evidence="4">
    <location>
        <begin position="118"/>
        <end position="448"/>
    </location>
</feature>
<dbReference type="Pfam" id="PF14541">
    <property type="entry name" value="TAXi_C"/>
    <property type="match status" value="1"/>
</dbReference>
<feature type="signal peptide" evidence="3">
    <location>
        <begin position="1"/>
        <end position="24"/>
    </location>
</feature>
<evidence type="ECO:0000313" key="5">
    <source>
        <dbReference type="EMBL" id="KAL3616516.1"/>
    </source>
</evidence>
<evidence type="ECO:0000256" key="3">
    <source>
        <dbReference type="SAM" id="SignalP"/>
    </source>
</evidence>
<evidence type="ECO:0000313" key="6">
    <source>
        <dbReference type="Proteomes" id="UP001632038"/>
    </source>
</evidence>
<dbReference type="InterPro" id="IPR001461">
    <property type="entry name" value="Aspartic_peptidase_A1"/>
</dbReference>
<dbReference type="InterPro" id="IPR021109">
    <property type="entry name" value="Peptidase_aspartic_dom_sf"/>
</dbReference>
<dbReference type="PROSITE" id="PS51767">
    <property type="entry name" value="PEPTIDASE_A1"/>
    <property type="match status" value="1"/>
</dbReference>
<proteinExistence type="inferred from homology"/>
<comment type="caution">
    <text evidence="5">The sequence shown here is derived from an EMBL/GenBank/DDBJ whole genome shotgun (WGS) entry which is preliminary data.</text>
</comment>
<dbReference type="SUPFAM" id="SSF50630">
    <property type="entry name" value="Acid proteases"/>
    <property type="match status" value="1"/>
</dbReference>
<comment type="similarity">
    <text evidence="1">Belongs to the peptidase A1 family.</text>
</comment>
<keyword evidence="6" id="KW-1185">Reference proteome</keyword>
<dbReference type="PANTHER" id="PTHR13683">
    <property type="entry name" value="ASPARTYL PROTEASES"/>
    <property type="match status" value="1"/>
</dbReference>
<name>A0ABD3BHD7_9LAMI</name>
<evidence type="ECO:0000259" key="4">
    <source>
        <dbReference type="PROSITE" id="PS51767"/>
    </source>
</evidence>
<feature type="active site" evidence="2">
    <location>
        <position position="136"/>
    </location>
</feature>
<dbReference type="Gene3D" id="2.40.70.10">
    <property type="entry name" value="Acid Proteases"/>
    <property type="match status" value="2"/>
</dbReference>
<keyword evidence="3" id="KW-0732">Signal</keyword>
<accession>A0ABD3BHD7</accession>
<dbReference type="AlphaFoldDB" id="A0ABD3BHD7"/>
<reference evidence="6" key="1">
    <citation type="journal article" date="2024" name="IScience">
        <title>Strigolactones Initiate the Formation of Haustorium-like Structures in Castilleja.</title>
        <authorList>
            <person name="Buerger M."/>
            <person name="Peterson D."/>
            <person name="Chory J."/>
        </authorList>
    </citation>
    <scope>NUCLEOTIDE SEQUENCE [LARGE SCALE GENOMIC DNA]</scope>
</reference>
<evidence type="ECO:0000256" key="2">
    <source>
        <dbReference type="PIRSR" id="PIRSR601461-1"/>
    </source>
</evidence>
<organism evidence="5 6">
    <name type="scientific">Castilleja foliolosa</name>
    <dbReference type="NCBI Taxonomy" id="1961234"/>
    <lineage>
        <taxon>Eukaryota</taxon>
        <taxon>Viridiplantae</taxon>
        <taxon>Streptophyta</taxon>
        <taxon>Embryophyta</taxon>
        <taxon>Tracheophyta</taxon>
        <taxon>Spermatophyta</taxon>
        <taxon>Magnoliopsida</taxon>
        <taxon>eudicotyledons</taxon>
        <taxon>Gunneridae</taxon>
        <taxon>Pentapetalae</taxon>
        <taxon>asterids</taxon>
        <taxon>lamiids</taxon>
        <taxon>Lamiales</taxon>
        <taxon>Orobanchaceae</taxon>
        <taxon>Pedicularideae</taxon>
        <taxon>Castillejinae</taxon>
        <taxon>Castilleja</taxon>
    </lineage>
</organism>
<feature type="chain" id="PRO_5044839361" description="Peptidase A1 domain-containing protein" evidence="3">
    <location>
        <begin position="25"/>
        <end position="453"/>
    </location>
</feature>
<sequence length="453" mass="50954">MMETMLYSYLLLILFSYFSEKSVALQTHFENVEPASKCKRFFTDPKNMPNSTFEVFDMYGPCSPTAGTSPMKMPSPHDILRLDQLRVKALQARFKNDSRFQDTKEVENLPVEFSYTNHAISIILGNPQQVQTFTFDTASGITWTNGFHPFASHSREIISCASPLCSFYLPSHTCETFENFENTCFFNIEYVDGTNVKGAIIIDTLTIPQTGHMFTFLFGCPTDVNSRFSPETNGIGILGLGRGHISFMSQTWGFYMGVFSYCFPSSPSSTGFLKLGPIISPNNVRFTPLIAIPNQPSLYFIKITSISVGDVELSINLFDFMYPGTMSIDTNTVVTRLPSNVYTTMRDEFRNHVEYYGYRTVPSPHYLLDTCYSDIQGFFVPTITFTFEGDVSVVMDSSSTLFTMEDWEVSCLAFAGNSEHDQPSIFGNIQQKKLEVVYDVANGILGFSQNGCD</sequence>
<evidence type="ECO:0000256" key="1">
    <source>
        <dbReference type="ARBA" id="ARBA00007447"/>
    </source>
</evidence>